<keyword evidence="2" id="KW-0238">DNA-binding</keyword>
<sequence length="304" mass="35173">MIVYDTIRHYSDTFNNRTQHPLINLVDLNRSAPLRRTKFMLGFYAIIIKETNCGDLRYGNKYYDYAEGTVVFFAPGQVVTSEPEGELHQPYGKALIFHPDLIKGTSLGRQIHEYSFFGYQSNEALHLSDRERDIVNACFANIATEISQNIDRHSKKLIVANLELLLKYCLRFYDRQFITREQASQGVLEQFEQLLTEYLAGDCLKTEGVPTVAYFADQLHLSANYFGDLVKKETGKSALEYIQMHIIDLAKERIFDTSKSVSEISYELGFKYPQHFTRFFKQKVGVSPNEYRGLNWPPFPKSRP</sequence>
<gene>
    <name evidence="5" type="ORF">GCM10023187_31820</name>
</gene>
<evidence type="ECO:0000256" key="1">
    <source>
        <dbReference type="ARBA" id="ARBA00023015"/>
    </source>
</evidence>
<dbReference type="InterPro" id="IPR018060">
    <property type="entry name" value="HTH_AraC"/>
</dbReference>
<dbReference type="InterPro" id="IPR009057">
    <property type="entry name" value="Homeodomain-like_sf"/>
</dbReference>
<feature type="domain" description="HTH araC/xylS-type" evidence="4">
    <location>
        <begin position="193"/>
        <end position="294"/>
    </location>
</feature>
<dbReference type="PROSITE" id="PS01124">
    <property type="entry name" value="HTH_ARAC_FAMILY_2"/>
    <property type="match status" value="1"/>
</dbReference>
<dbReference type="InterPro" id="IPR020449">
    <property type="entry name" value="Tscrpt_reg_AraC-type_HTH"/>
</dbReference>
<evidence type="ECO:0000313" key="6">
    <source>
        <dbReference type="Proteomes" id="UP001500936"/>
    </source>
</evidence>
<keyword evidence="3" id="KW-0804">Transcription</keyword>
<dbReference type="PANTHER" id="PTHR43280">
    <property type="entry name" value="ARAC-FAMILY TRANSCRIPTIONAL REGULATOR"/>
    <property type="match status" value="1"/>
</dbReference>
<dbReference type="SUPFAM" id="SSF46689">
    <property type="entry name" value="Homeodomain-like"/>
    <property type="match status" value="1"/>
</dbReference>
<name>A0ABP8KLA0_9BACT</name>
<evidence type="ECO:0000256" key="3">
    <source>
        <dbReference type="ARBA" id="ARBA00023163"/>
    </source>
</evidence>
<evidence type="ECO:0000259" key="4">
    <source>
        <dbReference type="PROSITE" id="PS01124"/>
    </source>
</evidence>
<dbReference type="Proteomes" id="UP001500936">
    <property type="component" value="Unassembled WGS sequence"/>
</dbReference>
<accession>A0ABP8KLA0</accession>
<evidence type="ECO:0000256" key="2">
    <source>
        <dbReference type="ARBA" id="ARBA00023125"/>
    </source>
</evidence>
<dbReference type="PANTHER" id="PTHR43280:SF32">
    <property type="entry name" value="TRANSCRIPTIONAL REGULATORY PROTEIN"/>
    <property type="match status" value="1"/>
</dbReference>
<keyword evidence="1" id="KW-0805">Transcription regulation</keyword>
<dbReference type="RefSeq" id="WP_345268812.1">
    <property type="nucleotide sequence ID" value="NZ_BAABHB010000006.1"/>
</dbReference>
<protein>
    <submittedName>
        <fullName evidence="5">Helix-turn-helix domain-containing protein</fullName>
    </submittedName>
</protein>
<proteinExistence type="predicted"/>
<reference evidence="6" key="1">
    <citation type="journal article" date="2019" name="Int. J. Syst. Evol. Microbiol.">
        <title>The Global Catalogue of Microorganisms (GCM) 10K type strain sequencing project: providing services to taxonomists for standard genome sequencing and annotation.</title>
        <authorList>
            <consortium name="The Broad Institute Genomics Platform"/>
            <consortium name="The Broad Institute Genome Sequencing Center for Infectious Disease"/>
            <person name="Wu L."/>
            <person name="Ma J."/>
        </authorList>
    </citation>
    <scope>NUCLEOTIDE SEQUENCE [LARGE SCALE GENOMIC DNA]</scope>
    <source>
        <strain evidence="6">JCM 17925</strain>
    </source>
</reference>
<keyword evidence="6" id="KW-1185">Reference proteome</keyword>
<evidence type="ECO:0000313" key="5">
    <source>
        <dbReference type="EMBL" id="GAA4409081.1"/>
    </source>
</evidence>
<dbReference type="EMBL" id="BAABHB010000006">
    <property type="protein sequence ID" value="GAA4409081.1"/>
    <property type="molecule type" value="Genomic_DNA"/>
</dbReference>
<organism evidence="5 6">
    <name type="scientific">Nibrella viscosa</name>
    <dbReference type="NCBI Taxonomy" id="1084524"/>
    <lineage>
        <taxon>Bacteria</taxon>
        <taxon>Pseudomonadati</taxon>
        <taxon>Bacteroidota</taxon>
        <taxon>Cytophagia</taxon>
        <taxon>Cytophagales</taxon>
        <taxon>Spirosomataceae</taxon>
        <taxon>Nibrella</taxon>
    </lineage>
</organism>
<dbReference type="Gene3D" id="1.10.10.60">
    <property type="entry name" value="Homeodomain-like"/>
    <property type="match status" value="2"/>
</dbReference>
<comment type="caution">
    <text evidence="5">The sequence shown here is derived from an EMBL/GenBank/DDBJ whole genome shotgun (WGS) entry which is preliminary data.</text>
</comment>
<dbReference type="SMART" id="SM00342">
    <property type="entry name" value="HTH_ARAC"/>
    <property type="match status" value="1"/>
</dbReference>
<dbReference type="Pfam" id="PF12833">
    <property type="entry name" value="HTH_18"/>
    <property type="match status" value="1"/>
</dbReference>
<dbReference type="PRINTS" id="PR00032">
    <property type="entry name" value="HTHARAC"/>
</dbReference>